<comment type="similarity">
    <text evidence="1">Belongs to the TenA family.</text>
</comment>
<organism evidence="3 4">
    <name type="scientific">Spiribacter aquaticus</name>
    <dbReference type="NCBI Taxonomy" id="1935996"/>
    <lineage>
        <taxon>Bacteria</taxon>
        <taxon>Pseudomonadati</taxon>
        <taxon>Pseudomonadota</taxon>
        <taxon>Gammaproteobacteria</taxon>
        <taxon>Chromatiales</taxon>
        <taxon>Ectothiorhodospiraceae</taxon>
        <taxon>Spiribacter</taxon>
    </lineage>
</organism>
<sequence length="226" mass="25874">MSNGSRYRFDDLKAVCANDWQAYIQHDFVAQLGDGTLPSDCFQHYLKQDYLFLIHFARAYALAAYKSRTLAELRQAHEGLKAIVDLELGLHVDYCRKWGISEAELEALPEARATMAYTRYVLDTGHRGDLLDLHVALAPCVIGYGEIANWINRRPTTVRGGDNPFDAWIAMYESDEFQAAMAAERTWVDARLVDVTPARFDELVTVFRDATRLEIDFWQMGLERRS</sequence>
<dbReference type="GO" id="GO:0050334">
    <property type="term" value="F:thiaminase activity"/>
    <property type="evidence" value="ECO:0007669"/>
    <property type="project" value="UniProtKB-EC"/>
</dbReference>
<dbReference type="EC" id="3.5.99.2" evidence="1"/>
<keyword evidence="4" id="KW-1185">Reference proteome</keyword>
<evidence type="ECO:0000256" key="1">
    <source>
        <dbReference type="RuleBase" id="RU363093"/>
    </source>
</evidence>
<accession>A0A557RJI2</accession>
<dbReference type="EMBL" id="VMKP01000002">
    <property type="protein sequence ID" value="TVO65323.1"/>
    <property type="molecule type" value="Genomic_DNA"/>
</dbReference>
<dbReference type="InterPro" id="IPR050967">
    <property type="entry name" value="Thiamine_Salvage_TenA"/>
</dbReference>
<dbReference type="PANTHER" id="PTHR43198">
    <property type="entry name" value="BIFUNCTIONAL TH2 PROTEIN"/>
    <property type="match status" value="1"/>
</dbReference>
<name>A0A557RJI2_9GAMM</name>
<comment type="catalytic activity">
    <reaction evidence="1">
        <text>4-amino-5-aminomethyl-2-methylpyrimidine + H2O = 4-amino-5-hydroxymethyl-2-methylpyrimidine + NH4(+)</text>
        <dbReference type="Rhea" id="RHEA:31799"/>
        <dbReference type="ChEBI" id="CHEBI:15377"/>
        <dbReference type="ChEBI" id="CHEBI:16892"/>
        <dbReference type="ChEBI" id="CHEBI:28938"/>
        <dbReference type="ChEBI" id="CHEBI:63416"/>
        <dbReference type="EC" id="3.5.99.2"/>
    </reaction>
</comment>
<keyword evidence="1" id="KW-0378">Hydrolase</keyword>
<evidence type="ECO:0000313" key="3">
    <source>
        <dbReference type="EMBL" id="TVO65323.1"/>
    </source>
</evidence>
<dbReference type="InterPro" id="IPR004305">
    <property type="entry name" value="Thiaminase-2/PQQC"/>
</dbReference>
<dbReference type="Pfam" id="PF03070">
    <property type="entry name" value="TENA_THI-4"/>
    <property type="match status" value="1"/>
</dbReference>
<dbReference type="GO" id="GO:0009228">
    <property type="term" value="P:thiamine biosynthetic process"/>
    <property type="evidence" value="ECO:0007669"/>
    <property type="project" value="UniProtKB-KW"/>
</dbReference>
<evidence type="ECO:0000313" key="4">
    <source>
        <dbReference type="Proteomes" id="UP000316688"/>
    </source>
</evidence>
<comment type="caution">
    <text evidence="3">The sequence shown here is derived from an EMBL/GenBank/DDBJ whole genome shotgun (WGS) entry which is preliminary data.</text>
</comment>
<dbReference type="PANTHER" id="PTHR43198:SF2">
    <property type="entry name" value="SI:CH1073-67J19.1-RELATED"/>
    <property type="match status" value="1"/>
</dbReference>
<feature type="domain" description="Thiaminase-2/PQQC" evidence="2">
    <location>
        <begin position="20"/>
        <end position="223"/>
    </location>
</feature>
<reference evidence="3 4" key="1">
    <citation type="submission" date="2019-07" db="EMBL/GenBank/DDBJ databases">
        <title>Reclasification of Spiribacter aquaticus.</title>
        <authorList>
            <person name="Leon M.J."/>
            <person name="Sanchez-Porro C."/>
            <person name="Ventosa A."/>
        </authorList>
    </citation>
    <scope>NUCLEOTIDE SEQUENCE [LARGE SCALE GENOMIC DNA]</scope>
    <source>
        <strain evidence="3 4">SP30</strain>
    </source>
</reference>
<comment type="pathway">
    <text evidence="1">Cofactor biosynthesis; thiamine diphosphate biosynthesis.</text>
</comment>
<dbReference type="UniPathway" id="UPA00060"/>
<dbReference type="CDD" id="cd19367">
    <property type="entry name" value="TenA_C_ScTHI20-like"/>
    <property type="match status" value="1"/>
</dbReference>
<dbReference type="Proteomes" id="UP000316688">
    <property type="component" value="Unassembled WGS sequence"/>
</dbReference>
<proteinExistence type="inferred from homology"/>
<keyword evidence="1" id="KW-0784">Thiamine biosynthesis</keyword>
<dbReference type="GO" id="GO:0005829">
    <property type="term" value="C:cytosol"/>
    <property type="evidence" value="ECO:0007669"/>
    <property type="project" value="TreeGrafter"/>
</dbReference>
<dbReference type="SUPFAM" id="SSF48613">
    <property type="entry name" value="Heme oxygenase-like"/>
    <property type="match status" value="1"/>
</dbReference>
<protein>
    <recommendedName>
        <fullName evidence="1">Aminopyrimidine aminohydrolase</fullName>
        <ecNumber evidence="1">3.5.99.2</ecNumber>
    </recommendedName>
</protein>
<comment type="catalytic activity">
    <reaction evidence="1">
        <text>thiamine + H2O = 5-(2-hydroxyethyl)-4-methylthiazole + 4-amino-5-hydroxymethyl-2-methylpyrimidine + H(+)</text>
        <dbReference type="Rhea" id="RHEA:17509"/>
        <dbReference type="ChEBI" id="CHEBI:15377"/>
        <dbReference type="ChEBI" id="CHEBI:15378"/>
        <dbReference type="ChEBI" id="CHEBI:16892"/>
        <dbReference type="ChEBI" id="CHEBI:17957"/>
        <dbReference type="ChEBI" id="CHEBI:18385"/>
        <dbReference type="EC" id="3.5.99.2"/>
    </reaction>
</comment>
<gene>
    <name evidence="3" type="primary">tenA</name>
    <name evidence="3" type="ORF">FPL11_04350</name>
</gene>
<dbReference type="NCBIfam" id="TIGR04306">
    <property type="entry name" value="salvage_TenA"/>
    <property type="match status" value="1"/>
</dbReference>
<dbReference type="RefSeq" id="WP_144347576.1">
    <property type="nucleotide sequence ID" value="NZ_VMKP01000002.1"/>
</dbReference>
<dbReference type="GO" id="GO:0009229">
    <property type="term" value="P:thiamine diphosphate biosynthetic process"/>
    <property type="evidence" value="ECO:0007669"/>
    <property type="project" value="UniProtKB-UniPathway"/>
</dbReference>
<dbReference type="Gene3D" id="1.20.910.10">
    <property type="entry name" value="Heme oxygenase-like"/>
    <property type="match status" value="1"/>
</dbReference>
<comment type="function">
    <text evidence="1">Catalyzes an amino-pyrimidine hydrolysis reaction at the C5' of the pyrimidine moiety of thiamine compounds, a reaction that is part of a thiamine salvage pathway.</text>
</comment>
<evidence type="ECO:0000259" key="2">
    <source>
        <dbReference type="Pfam" id="PF03070"/>
    </source>
</evidence>
<dbReference type="InterPro" id="IPR027574">
    <property type="entry name" value="Thiaminase_II"/>
</dbReference>
<dbReference type="InterPro" id="IPR016084">
    <property type="entry name" value="Haem_Oase-like_multi-hlx"/>
</dbReference>
<dbReference type="AlphaFoldDB" id="A0A557RJI2"/>